<dbReference type="CDD" id="cd16936">
    <property type="entry name" value="HATPase_RsbW-like"/>
    <property type="match status" value="1"/>
</dbReference>
<dbReference type="InterPro" id="IPR050267">
    <property type="entry name" value="Anti-sigma-factor_SerPK"/>
</dbReference>
<evidence type="ECO:0000313" key="5">
    <source>
        <dbReference type="Proteomes" id="UP001241926"/>
    </source>
</evidence>
<gene>
    <name evidence="4" type="ORF">QNN03_08045</name>
</gene>
<feature type="compositionally biased region" description="Pro residues" evidence="2">
    <location>
        <begin position="1"/>
        <end position="12"/>
    </location>
</feature>
<keyword evidence="1" id="KW-0723">Serine/threonine-protein kinase</keyword>
<name>A0ABT7IUX1_9ACTN</name>
<comment type="caution">
    <text evidence="4">The sequence shown here is derived from an EMBL/GenBank/DDBJ whole genome shotgun (WGS) entry which is preliminary data.</text>
</comment>
<keyword evidence="4" id="KW-0808">Transferase</keyword>
<organism evidence="4 5">
    <name type="scientific">Streptomyces fuscus</name>
    <dbReference type="NCBI Taxonomy" id="3048495"/>
    <lineage>
        <taxon>Bacteria</taxon>
        <taxon>Bacillati</taxon>
        <taxon>Actinomycetota</taxon>
        <taxon>Actinomycetes</taxon>
        <taxon>Kitasatosporales</taxon>
        <taxon>Streptomycetaceae</taxon>
        <taxon>Streptomyces</taxon>
    </lineage>
</organism>
<keyword evidence="5" id="KW-1185">Reference proteome</keyword>
<evidence type="ECO:0000313" key="4">
    <source>
        <dbReference type="EMBL" id="MDL2076388.1"/>
    </source>
</evidence>
<feature type="region of interest" description="Disordered" evidence="2">
    <location>
        <begin position="1"/>
        <end position="21"/>
    </location>
</feature>
<dbReference type="Pfam" id="PF13581">
    <property type="entry name" value="HATPase_c_2"/>
    <property type="match status" value="1"/>
</dbReference>
<sequence length="167" mass="17906">MNTPTAPLPPTRRAPDGTAGHALPLPAIDRHALLALPAQARQVPEVRHFITAHTLHWGLPKEDQERAELIGSELAANAARHGRSDMSVHLTMTASTLHIEVTNTGPPPLPYGLPPPSPGESGRGLHLVALTADEFHIPPRKEGWRTHAAVNTHPIPHTRPASPQQAA</sequence>
<dbReference type="EMBL" id="JASJUS010000005">
    <property type="protein sequence ID" value="MDL2076388.1"/>
    <property type="molecule type" value="Genomic_DNA"/>
</dbReference>
<dbReference type="Gene3D" id="3.30.565.10">
    <property type="entry name" value="Histidine kinase-like ATPase, C-terminal domain"/>
    <property type="match status" value="1"/>
</dbReference>
<protein>
    <submittedName>
        <fullName evidence="4">ATP-binding protein</fullName>
        <ecNumber evidence="4">2.7.13.3</ecNumber>
    </submittedName>
</protein>
<dbReference type="SUPFAM" id="SSF55874">
    <property type="entry name" value="ATPase domain of HSP90 chaperone/DNA topoisomerase II/histidine kinase"/>
    <property type="match status" value="1"/>
</dbReference>
<feature type="domain" description="Histidine kinase/HSP90-like ATPase" evidence="3">
    <location>
        <begin position="36"/>
        <end position="138"/>
    </location>
</feature>
<dbReference type="PANTHER" id="PTHR35526">
    <property type="entry name" value="ANTI-SIGMA-F FACTOR RSBW-RELATED"/>
    <property type="match status" value="1"/>
</dbReference>
<dbReference type="Proteomes" id="UP001241926">
    <property type="component" value="Unassembled WGS sequence"/>
</dbReference>
<dbReference type="PANTHER" id="PTHR35526:SF3">
    <property type="entry name" value="ANTI-SIGMA-F FACTOR RSBW"/>
    <property type="match status" value="1"/>
</dbReference>
<dbReference type="InterPro" id="IPR036890">
    <property type="entry name" value="HATPase_C_sf"/>
</dbReference>
<accession>A0ABT7IUX1</accession>
<proteinExistence type="predicted"/>
<reference evidence="4 5" key="1">
    <citation type="submission" date="2023-05" db="EMBL/GenBank/DDBJ databases">
        <title>Streptomyces fuscus sp. nov., a brown-black pigment producing actinomyces isolated from dry sand of Sea duck farm.</title>
        <authorList>
            <person name="Xie J."/>
            <person name="Shen N."/>
        </authorList>
    </citation>
    <scope>NUCLEOTIDE SEQUENCE [LARGE SCALE GENOMIC DNA]</scope>
    <source>
        <strain evidence="4 5">GXMU-J15</strain>
    </source>
</reference>
<keyword evidence="4" id="KW-0547">Nucleotide-binding</keyword>
<keyword evidence="4" id="KW-0067">ATP-binding</keyword>
<keyword evidence="1" id="KW-0418">Kinase</keyword>
<evidence type="ECO:0000259" key="3">
    <source>
        <dbReference type="Pfam" id="PF13581"/>
    </source>
</evidence>
<dbReference type="InterPro" id="IPR003594">
    <property type="entry name" value="HATPase_dom"/>
</dbReference>
<dbReference type="GO" id="GO:0005524">
    <property type="term" value="F:ATP binding"/>
    <property type="evidence" value="ECO:0007669"/>
    <property type="project" value="UniProtKB-KW"/>
</dbReference>
<dbReference type="GO" id="GO:0004673">
    <property type="term" value="F:protein histidine kinase activity"/>
    <property type="evidence" value="ECO:0007669"/>
    <property type="project" value="UniProtKB-EC"/>
</dbReference>
<dbReference type="EC" id="2.7.13.3" evidence="4"/>
<evidence type="ECO:0000256" key="2">
    <source>
        <dbReference type="SAM" id="MobiDB-lite"/>
    </source>
</evidence>
<dbReference type="RefSeq" id="WP_093718854.1">
    <property type="nucleotide sequence ID" value="NZ_JASJUS010000005.1"/>
</dbReference>
<evidence type="ECO:0000256" key="1">
    <source>
        <dbReference type="ARBA" id="ARBA00022527"/>
    </source>
</evidence>